<sequence>MKPNTQERRLGSGLRCLFTQPTTVMLGYDVPSPNLQFSISFTEEKRNSHHFFLSRCLFMFFNILRKNGNFSAIALDFWVASF</sequence>
<accession>K9YU78</accession>
<evidence type="ECO:0000313" key="2">
    <source>
        <dbReference type="Proteomes" id="UP000010482"/>
    </source>
</evidence>
<proteinExistence type="predicted"/>
<organism evidence="1 2">
    <name type="scientific">Dactylococcopsis salina (strain PCC 8305)</name>
    <name type="common">Myxobactron salinum</name>
    <dbReference type="NCBI Taxonomy" id="13035"/>
    <lineage>
        <taxon>Bacteria</taxon>
        <taxon>Bacillati</taxon>
        <taxon>Cyanobacteriota</taxon>
        <taxon>Cyanophyceae</taxon>
        <taxon>Nodosilineales</taxon>
        <taxon>Cymatolegaceae</taxon>
        <taxon>Dactylococcopsis</taxon>
    </lineage>
</organism>
<dbReference type="RefSeq" id="WP_015229446.1">
    <property type="nucleotide sequence ID" value="NC_019780.1"/>
</dbReference>
<evidence type="ECO:0000313" key="1">
    <source>
        <dbReference type="EMBL" id="AFZ50449.1"/>
    </source>
</evidence>
<dbReference type="EMBL" id="CP003944">
    <property type="protein sequence ID" value="AFZ50449.1"/>
    <property type="molecule type" value="Genomic_DNA"/>
</dbReference>
<name>K9YU78_DACS8</name>
<dbReference type="STRING" id="13035.Dacsa_1791"/>
<dbReference type="HOGENOM" id="CLU_2552609_0_0_3"/>
<keyword evidence="2" id="KW-1185">Reference proteome</keyword>
<dbReference type="Proteomes" id="UP000010482">
    <property type="component" value="Chromosome"/>
</dbReference>
<protein>
    <submittedName>
        <fullName evidence="1">Uncharacterized protein</fullName>
    </submittedName>
</protein>
<reference evidence="1" key="1">
    <citation type="submission" date="2012-04" db="EMBL/GenBank/DDBJ databases">
        <title>Finished genome of Dactylococcopsis salina PCC 8305.</title>
        <authorList>
            <consortium name="US DOE Joint Genome Institute"/>
            <person name="Gugger M."/>
            <person name="Coursin T."/>
            <person name="Rippka R."/>
            <person name="Tandeau De Marsac N."/>
            <person name="Huntemann M."/>
            <person name="Wei C.-L."/>
            <person name="Han J."/>
            <person name="Detter J.C."/>
            <person name="Han C."/>
            <person name="Tapia R."/>
            <person name="Daligault H."/>
            <person name="Chen A."/>
            <person name="Krypides N."/>
            <person name="Mavromatis K."/>
            <person name="Markowitz V."/>
            <person name="Szeto E."/>
            <person name="Ivanova N."/>
            <person name="Ovchinnikova G."/>
            <person name="Pagani I."/>
            <person name="Pati A."/>
            <person name="Goodwin L."/>
            <person name="Peters L."/>
            <person name="Pitluck S."/>
            <person name="Woyke T."/>
            <person name="Kerfeld C."/>
        </authorList>
    </citation>
    <scope>NUCLEOTIDE SEQUENCE [LARGE SCALE GENOMIC DNA]</scope>
    <source>
        <strain evidence="1">PCC 8305</strain>
    </source>
</reference>
<dbReference type="KEGG" id="dsl:Dacsa_1791"/>
<dbReference type="AlphaFoldDB" id="K9YU78"/>
<gene>
    <name evidence="1" type="ORF">Dacsa_1791</name>
</gene>